<accession>Q2R7F4</accession>
<dbReference type="EMBL" id="AC135498">
    <property type="protein sequence ID" value="AAX96445.1"/>
    <property type="molecule type" value="Genomic_DNA"/>
</dbReference>
<gene>
    <name evidence="2" type="ordered locus">LOC_Os11g16780</name>
</gene>
<sequence length="72" mass="7328">MSGSGWEARPRTSDSKKPGAIHLGRLTEVAGCSGGQPGPRRPSMAPETVQELRKATDAPEVACGAGSAKGPQ</sequence>
<dbReference type="Proteomes" id="UP000000763">
    <property type="component" value="Chromosome 11"/>
</dbReference>
<evidence type="ECO:0000313" key="2">
    <source>
        <dbReference type="EMBL" id="AAX96445.1"/>
    </source>
</evidence>
<protein>
    <submittedName>
        <fullName evidence="2">Uncharacterized protein</fullName>
    </submittedName>
</protein>
<proteinExistence type="predicted"/>
<evidence type="ECO:0000313" key="3">
    <source>
        <dbReference type="Proteomes" id="UP000000763"/>
    </source>
</evidence>
<feature type="region of interest" description="Disordered" evidence="1">
    <location>
        <begin position="1"/>
        <end position="72"/>
    </location>
</feature>
<reference evidence="3" key="2">
    <citation type="journal article" date="2008" name="Nucleic Acids Res.">
        <title>The rice annotation project database (RAP-DB): 2008 update.</title>
        <authorList>
            <consortium name="The rice annotation project (RAP)"/>
        </authorList>
    </citation>
    <scope>GENOME REANNOTATION</scope>
    <source>
        <strain evidence="3">cv. Nipponbare</strain>
    </source>
</reference>
<evidence type="ECO:0000256" key="1">
    <source>
        <dbReference type="SAM" id="MobiDB-lite"/>
    </source>
</evidence>
<organism evidence="2 3">
    <name type="scientific">Oryza sativa subsp. japonica</name>
    <name type="common">Rice</name>
    <dbReference type="NCBI Taxonomy" id="39947"/>
    <lineage>
        <taxon>Eukaryota</taxon>
        <taxon>Viridiplantae</taxon>
        <taxon>Streptophyta</taxon>
        <taxon>Embryophyta</taxon>
        <taxon>Tracheophyta</taxon>
        <taxon>Spermatophyta</taxon>
        <taxon>Magnoliopsida</taxon>
        <taxon>Liliopsida</taxon>
        <taxon>Poales</taxon>
        <taxon>Poaceae</taxon>
        <taxon>BOP clade</taxon>
        <taxon>Oryzoideae</taxon>
        <taxon>Oryzeae</taxon>
        <taxon>Oryzinae</taxon>
        <taxon>Oryza</taxon>
        <taxon>Oryza sativa</taxon>
    </lineage>
</organism>
<dbReference type="AlphaFoldDB" id="Q2R7F4"/>
<reference evidence="3" key="1">
    <citation type="journal article" date="2005" name="Nature">
        <title>The map-based sequence of the rice genome.</title>
        <authorList>
            <consortium name="International rice genome sequencing project (IRGSP)"/>
            <person name="Matsumoto T."/>
            <person name="Wu J."/>
            <person name="Kanamori H."/>
            <person name="Katayose Y."/>
            <person name="Fujisawa M."/>
            <person name="Namiki N."/>
            <person name="Mizuno H."/>
            <person name="Yamamoto K."/>
            <person name="Antonio B.A."/>
            <person name="Baba T."/>
            <person name="Sakata K."/>
            <person name="Nagamura Y."/>
            <person name="Aoki H."/>
            <person name="Arikawa K."/>
            <person name="Arita K."/>
            <person name="Bito T."/>
            <person name="Chiden Y."/>
            <person name="Fujitsuka N."/>
            <person name="Fukunaka R."/>
            <person name="Hamada M."/>
            <person name="Harada C."/>
            <person name="Hayashi A."/>
            <person name="Hijishita S."/>
            <person name="Honda M."/>
            <person name="Hosokawa S."/>
            <person name="Ichikawa Y."/>
            <person name="Idonuma A."/>
            <person name="Iijima M."/>
            <person name="Ikeda M."/>
            <person name="Ikeno M."/>
            <person name="Ito K."/>
            <person name="Ito S."/>
            <person name="Ito T."/>
            <person name="Ito Y."/>
            <person name="Ito Y."/>
            <person name="Iwabuchi A."/>
            <person name="Kamiya K."/>
            <person name="Karasawa W."/>
            <person name="Kurita K."/>
            <person name="Katagiri S."/>
            <person name="Kikuta A."/>
            <person name="Kobayashi H."/>
            <person name="Kobayashi N."/>
            <person name="Machita K."/>
            <person name="Maehara T."/>
            <person name="Masukawa M."/>
            <person name="Mizubayashi T."/>
            <person name="Mukai Y."/>
            <person name="Nagasaki H."/>
            <person name="Nagata Y."/>
            <person name="Naito S."/>
            <person name="Nakashima M."/>
            <person name="Nakama Y."/>
            <person name="Nakamichi Y."/>
            <person name="Nakamura M."/>
            <person name="Meguro A."/>
            <person name="Negishi M."/>
            <person name="Ohta I."/>
            <person name="Ohta T."/>
            <person name="Okamoto M."/>
            <person name="Ono N."/>
            <person name="Saji S."/>
            <person name="Sakaguchi M."/>
            <person name="Sakai K."/>
            <person name="Shibata M."/>
            <person name="Shimokawa T."/>
            <person name="Song J."/>
            <person name="Takazaki Y."/>
            <person name="Terasawa K."/>
            <person name="Tsugane M."/>
            <person name="Tsuji K."/>
            <person name="Ueda S."/>
            <person name="Waki K."/>
            <person name="Yamagata H."/>
            <person name="Yamamoto M."/>
            <person name="Yamamoto S."/>
            <person name="Yamane H."/>
            <person name="Yoshiki S."/>
            <person name="Yoshihara R."/>
            <person name="Yukawa K."/>
            <person name="Zhong H."/>
            <person name="Yano M."/>
            <person name="Yuan Q."/>
            <person name="Ouyang S."/>
            <person name="Liu J."/>
            <person name="Jones K.M."/>
            <person name="Gansberger K."/>
            <person name="Moffat K."/>
            <person name="Hill J."/>
            <person name="Bera J."/>
            <person name="Fadrosh D."/>
            <person name="Jin S."/>
            <person name="Johri S."/>
            <person name="Kim M."/>
            <person name="Overton L."/>
            <person name="Reardon M."/>
            <person name="Tsitrin T."/>
            <person name="Vuong H."/>
            <person name="Weaver B."/>
            <person name="Ciecko A."/>
            <person name="Tallon L."/>
            <person name="Jackson J."/>
            <person name="Pai G."/>
            <person name="Aken S.V."/>
            <person name="Utterback T."/>
            <person name="Reidmuller S."/>
            <person name="Feldblyum T."/>
            <person name="Hsiao J."/>
            <person name="Zismann V."/>
            <person name="Iobst S."/>
            <person name="de Vazeille A.R."/>
            <person name="Buell C.R."/>
            <person name="Ying K."/>
            <person name="Li Y."/>
            <person name="Lu T."/>
            <person name="Huang Y."/>
            <person name="Zhao Q."/>
            <person name="Feng Q."/>
            <person name="Zhang L."/>
            <person name="Zhu J."/>
            <person name="Weng Q."/>
            <person name="Mu J."/>
            <person name="Lu Y."/>
            <person name="Fan D."/>
            <person name="Liu Y."/>
            <person name="Guan J."/>
            <person name="Zhang Y."/>
            <person name="Yu S."/>
            <person name="Liu X."/>
            <person name="Zhang Y."/>
            <person name="Hong G."/>
            <person name="Han B."/>
            <person name="Choisne N."/>
            <person name="Demange N."/>
            <person name="Orjeda G."/>
            <person name="Samain S."/>
            <person name="Cattolico L."/>
            <person name="Pelletier E."/>
            <person name="Couloux A."/>
            <person name="Segurens B."/>
            <person name="Wincker P."/>
            <person name="D'Hont A."/>
            <person name="Scarpelli C."/>
            <person name="Weissenbach J."/>
            <person name="Salanoubat M."/>
            <person name="Quetier F."/>
            <person name="Yu Y."/>
            <person name="Kim H.R."/>
            <person name="Rambo T."/>
            <person name="Currie J."/>
            <person name="Collura K."/>
            <person name="Luo M."/>
            <person name="Yang T."/>
            <person name="Ammiraju J.S.S."/>
            <person name="Engler F."/>
            <person name="Soderlund C."/>
            <person name="Wing R.A."/>
            <person name="Palmer L.E."/>
            <person name="de la Bastide M."/>
            <person name="Spiegel L."/>
            <person name="Nascimento L."/>
            <person name="Zutavern T."/>
            <person name="O'Shaughnessy A."/>
            <person name="Dike S."/>
            <person name="Dedhia N."/>
            <person name="Preston R."/>
            <person name="Balija V."/>
            <person name="McCombie W.R."/>
            <person name="Chow T."/>
            <person name="Chen H."/>
            <person name="Chung M."/>
            <person name="Chen C."/>
            <person name="Shaw J."/>
            <person name="Wu H."/>
            <person name="Hsiao K."/>
            <person name="Chao Y."/>
            <person name="Chu M."/>
            <person name="Cheng C."/>
            <person name="Hour A."/>
            <person name="Lee P."/>
            <person name="Lin S."/>
            <person name="Lin Y."/>
            <person name="Liou J."/>
            <person name="Liu S."/>
            <person name="Hsing Y."/>
            <person name="Raghuvanshi S."/>
            <person name="Mohanty A."/>
            <person name="Bharti A.K."/>
            <person name="Gaur A."/>
            <person name="Gupta V."/>
            <person name="Kumar D."/>
            <person name="Ravi V."/>
            <person name="Vij S."/>
            <person name="Kapur A."/>
            <person name="Khurana P."/>
            <person name="Khurana P."/>
            <person name="Khurana J.P."/>
            <person name="Tyagi A.K."/>
            <person name="Gaikwad K."/>
            <person name="Singh A."/>
            <person name="Dalal V."/>
            <person name="Srivastava S."/>
            <person name="Dixit A."/>
            <person name="Pal A.K."/>
            <person name="Ghazi I.A."/>
            <person name="Yadav M."/>
            <person name="Pandit A."/>
            <person name="Bhargava A."/>
            <person name="Sureshbabu K."/>
            <person name="Batra K."/>
            <person name="Sharma T.R."/>
            <person name="Mohapatra T."/>
            <person name="Singh N.K."/>
            <person name="Messing J."/>
            <person name="Nelson A.B."/>
            <person name="Fuks G."/>
            <person name="Kavchok S."/>
            <person name="Keizer G."/>
            <person name="Linton E."/>
            <person name="Llaca V."/>
            <person name="Song R."/>
            <person name="Tanyolac B."/>
            <person name="Young S."/>
            <person name="Ho-Il K."/>
            <person name="Hahn J.H."/>
            <person name="Sangsakoo G."/>
            <person name="Vanavichit A."/>
            <person name="de Mattos Luiz.A.T."/>
            <person name="Zimmer P.D."/>
            <person name="Malone G."/>
            <person name="Dellagostin O."/>
            <person name="de Oliveira A.C."/>
            <person name="Bevan M."/>
            <person name="Bancroft I."/>
            <person name="Minx P."/>
            <person name="Cordum H."/>
            <person name="Wilson R."/>
            <person name="Cheng Z."/>
            <person name="Jin W."/>
            <person name="Jiang J."/>
            <person name="Leong S.A."/>
            <person name="Iwama H."/>
            <person name="Gojobori T."/>
            <person name="Itoh T."/>
            <person name="Niimura Y."/>
            <person name="Fujii Y."/>
            <person name="Habara T."/>
            <person name="Sakai H."/>
            <person name="Sato Y."/>
            <person name="Wilson G."/>
            <person name="Kumar K."/>
            <person name="McCouch S."/>
            <person name="Juretic N."/>
            <person name="Hoen D."/>
            <person name="Wright S."/>
            <person name="Bruskiewich R."/>
            <person name="Bureau T."/>
            <person name="Miyao A."/>
            <person name="Hirochika H."/>
            <person name="Nishikawa T."/>
            <person name="Kadowaki K."/>
            <person name="Sugiura M."/>
            <person name="Burr B."/>
            <person name="Sasaki T."/>
        </authorList>
    </citation>
    <scope>NUCLEOTIDE SEQUENCE [LARGE SCALE GENOMIC DNA]</scope>
    <source>
        <strain evidence="3">cv. Nipponbare</strain>
    </source>
</reference>
<feature type="compositionally biased region" description="Basic and acidic residues" evidence="1">
    <location>
        <begin position="8"/>
        <end position="17"/>
    </location>
</feature>
<name>Q2R7F4_ORYSJ</name>